<evidence type="ECO:0000313" key="4">
    <source>
        <dbReference type="Proteomes" id="UP000660745"/>
    </source>
</evidence>
<comment type="caution">
    <text evidence="3">The sequence shown here is derived from an EMBL/GenBank/DDBJ whole genome shotgun (WGS) entry which is preliminary data.</text>
</comment>
<feature type="transmembrane region" description="Helical" evidence="2">
    <location>
        <begin position="63"/>
        <end position="83"/>
    </location>
</feature>
<gene>
    <name evidence="3" type="ORF">GCM10012278_72540</name>
</gene>
<proteinExistence type="predicted"/>
<feature type="region of interest" description="Disordered" evidence="1">
    <location>
        <begin position="91"/>
        <end position="112"/>
    </location>
</feature>
<evidence type="ECO:0000256" key="1">
    <source>
        <dbReference type="SAM" id="MobiDB-lite"/>
    </source>
</evidence>
<sequence>MTQPRFKVGRFGPIMYAMPYGDDLDARFHELVAQISEDERRSMRAAAGKAARSSGSGRRISRAWFAAAAVLAVITAAGLVLVFRPELLTPDQATPQDSASPFFRVPAGTQPT</sequence>
<keyword evidence="2" id="KW-1133">Transmembrane helix</keyword>
<keyword evidence="4" id="KW-1185">Reference proteome</keyword>
<dbReference type="AlphaFoldDB" id="A0A918AC95"/>
<accession>A0A918AC95</accession>
<protein>
    <recommendedName>
        <fullName evidence="5">DUF3040 domain-containing protein</fullName>
    </recommendedName>
</protein>
<evidence type="ECO:0000313" key="3">
    <source>
        <dbReference type="EMBL" id="GGP14908.1"/>
    </source>
</evidence>
<reference evidence="3" key="2">
    <citation type="submission" date="2020-09" db="EMBL/GenBank/DDBJ databases">
        <authorList>
            <person name="Sun Q."/>
            <person name="Zhou Y."/>
        </authorList>
    </citation>
    <scope>NUCLEOTIDE SEQUENCE</scope>
    <source>
        <strain evidence="3">CGMCC 4.7430</strain>
    </source>
</reference>
<keyword evidence="2" id="KW-0472">Membrane</keyword>
<dbReference type="RefSeq" id="WP_189143258.1">
    <property type="nucleotide sequence ID" value="NZ_BMNK01000017.1"/>
</dbReference>
<dbReference type="Proteomes" id="UP000660745">
    <property type="component" value="Unassembled WGS sequence"/>
</dbReference>
<organism evidence="3 4">
    <name type="scientific">Nonomuraea glycinis</name>
    <dbReference type="NCBI Taxonomy" id="2047744"/>
    <lineage>
        <taxon>Bacteria</taxon>
        <taxon>Bacillati</taxon>
        <taxon>Actinomycetota</taxon>
        <taxon>Actinomycetes</taxon>
        <taxon>Streptosporangiales</taxon>
        <taxon>Streptosporangiaceae</taxon>
        <taxon>Nonomuraea</taxon>
    </lineage>
</organism>
<name>A0A918AC95_9ACTN</name>
<evidence type="ECO:0008006" key="5">
    <source>
        <dbReference type="Google" id="ProtNLM"/>
    </source>
</evidence>
<reference evidence="3" key="1">
    <citation type="journal article" date="2014" name="Int. J. Syst. Evol. Microbiol.">
        <title>Complete genome sequence of Corynebacterium casei LMG S-19264T (=DSM 44701T), isolated from a smear-ripened cheese.</title>
        <authorList>
            <consortium name="US DOE Joint Genome Institute (JGI-PGF)"/>
            <person name="Walter F."/>
            <person name="Albersmeier A."/>
            <person name="Kalinowski J."/>
            <person name="Ruckert C."/>
        </authorList>
    </citation>
    <scope>NUCLEOTIDE SEQUENCE</scope>
    <source>
        <strain evidence="3">CGMCC 4.7430</strain>
    </source>
</reference>
<keyword evidence="2" id="KW-0812">Transmembrane</keyword>
<dbReference type="EMBL" id="BMNK01000017">
    <property type="protein sequence ID" value="GGP14908.1"/>
    <property type="molecule type" value="Genomic_DNA"/>
</dbReference>
<evidence type="ECO:0000256" key="2">
    <source>
        <dbReference type="SAM" id="Phobius"/>
    </source>
</evidence>